<dbReference type="Proteomes" id="UP001633002">
    <property type="component" value="Unassembled WGS sequence"/>
</dbReference>
<gene>
    <name evidence="1" type="ORF">R1sor_013767</name>
</gene>
<evidence type="ECO:0000313" key="1">
    <source>
        <dbReference type="EMBL" id="KAL3687458.1"/>
    </source>
</evidence>
<name>A0ABD3H844_9MARC</name>
<accession>A0ABD3H844</accession>
<dbReference type="AlphaFoldDB" id="A0ABD3H844"/>
<proteinExistence type="predicted"/>
<protein>
    <submittedName>
        <fullName evidence="1">Uncharacterized protein</fullName>
    </submittedName>
</protein>
<keyword evidence="2" id="KW-1185">Reference proteome</keyword>
<comment type="caution">
    <text evidence="1">The sequence shown here is derived from an EMBL/GenBank/DDBJ whole genome shotgun (WGS) entry which is preliminary data.</text>
</comment>
<organism evidence="1 2">
    <name type="scientific">Riccia sorocarpa</name>
    <dbReference type="NCBI Taxonomy" id="122646"/>
    <lineage>
        <taxon>Eukaryota</taxon>
        <taxon>Viridiplantae</taxon>
        <taxon>Streptophyta</taxon>
        <taxon>Embryophyta</taxon>
        <taxon>Marchantiophyta</taxon>
        <taxon>Marchantiopsida</taxon>
        <taxon>Marchantiidae</taxon>
        <taxon>Marchantiales</taxon>
        <taxon>Ricciaceae</taxon>
        <taxon>Riccia</taxon>
    </lineage>
</organism>
<dbReference type="EMBL" id="JBJQOH010000004">
    <property type="protein sequence ID" value="KAL3687458.1"/>
    <property type="molecule type" value="Genomic_DNA"/>
</dbReference>
<evidence type="ECO:0000313" key="2">
    <source>
        <dbReference type="Proteomes" id="UP001633002"/>
    </source>
</evidence>
<sequence>MIKEDYEVVVTYIENLEHFREINEGLTIEDKLNKMCPCFRRMDALLGKHPNITPCSEESVDLPAEVEVEMLDRDSQTPKGIMAEADLDGEDDYICVWSGESNPDKEIQIIGITTATQDDPIEEQQVEEPSINW</sequence>
<reference evidence="1 2" key="1">
    <citation type="submission" date="2024-09" db="EMBL/GenBank/DDBJ databases">
        <title>Chromosome-scale assembly of Riccia sorocarpa.</title>
        <authorList>
            <person name="Paukszto L."/>
        </authorList>
    </citation>
    <scope>NUCLEOTIDE SEQUENCE [LARGE SCALE GENOMIC DNA]</scope>
    <source>
        <strain evidence="1">LP-2024</strain>
        <tissue evidence="1">Aerial parts of the thallus</tissue>
    </source>
</reference>